<accession>A0A1A8ZLV8</accession>
<name>A0A1A8ZLV8_PLAOA</name>
<evidence type="ECO:0000313" key="2">
    <source>
        <dbReference type="EMBL" id="SBT44855.1"/>
    </source>
</evidence>
<evidence type="ECO:0000313" key="1">
    <source>
        <dbReference type="EMBL" id="SBT44333.1"/>
    </source>
</evidence>
<gene>
    <name evidence="1" type="ORF">POVWA1_049610</name>
    <name evidence="2" type="ORF">POVWA2_048700</name>
</gene>
<organism evidence="2 3">
    <name type="scientific">Plasmodium ovale wallikeri</name>
    <dbReference type="NCBI Taxonomy" id="864142"/>
    <lineage>
        <taxon>Eukaryota</taxon>
        <taxon>Sar</taxon>
        <taxon>Alveolata</taxon>
        <taxon>Apicomplexa</taxon>
        <taxon>Aconoidasida</taxon>
        <taxon>Haemosporida</taxon>
        <taxon>Plasmodiidae</taxon>
        <taxon>Plasmodium</taxon>
        <taxon>Plasmodium (Plasmodium)</taxon>
    </lineage>
</organism>
<dbReference type="EMBL" id="FLRE01000175">
    <property type="protein sequence ID" value="SBT44855.1"/>
    <property type="molecule type" value="Genomic_DNA"/>
</dbReference>
<reference evidence="2" key="1">
    <citation type="submission" date="2016-05" db="EMBL/GenBank/DDBJ databases">
        <authorList>
            <person name="Lavstsen T."/>
            <person name="Jespersen J.S."/>
        </authorList>
    </citation>
    <scope>NUCLEOTIDE SEQUENCE [LARGE SCALE GENOMIC DNA]</scope>
</reference>
<keyword evidence="4" id="KW-1185">Reference proteome</keyword>
<evidence type="ECO:0000313" key="3">
    <source>
        <dbReference type="Proteomes" id="UP000078550"/>
    </source>
</evidence>
<dbReference type="Proteomes" id="UP000078555">
    <property type="component" value="Unassembled WGS sequence"/>
</dbReference>
<reference evidence="3 4" key="2">
    <citation type="submission" date="2016-05" db="EMBL/GenBank/DDBJ databases">
        <authorList>
            <person name="Naeem Raeece"/>
        </authorList>
    </citation>
    <scope>NUCLEOTIDE SEQUENCE [LARGE SCALE GENOMIC DNA]</scope>
</reference>
<dbReference type="EMBL" id="FLRD01000134">
    <property type="protein sequence ID" value="SBT44333.1"/>
    <property type="molecule type" value="Genomic_DNA"/>
</dbReference>
<dbReference type="AlphaFoldDB" id="A0A1A8ZLV8"/>
<sequence>MCHDNVRRYARPFCTTFRVNISITCDITISMDWLHTKRPVIKLPPFYRNERSGILRLSQNIFNLDSCYHGMMTAT</sequence>
<protein>
    <submittedName>
        <fullName evidence="2">Uncharacterized protein</fullName>
    </submittedName>
</protein>
<proteinExistence type="predicted"/>
<dbReference type="Proteomes" id="UP000078550">
    <property type="component" value="Unassembled WGS sequence"/>
</dbReference>
<evidence type="ECO:0000313" key="4">
    <source>
        <dbReference type="Proteomes" id="UP000078555"/>
    </source>
</evidence>